<keyword evidence="3" id="KW-1185">Reference proteome</keyword>
<comment type="caution">
    <text evidence="2">The sequence shown here is derived from an EMBL/GenBank/DDBJ whole genome shotgun (WGS) entry which is preliminary data.</text>
</comment>
<reference evidence="3" key="1">
    <citation type="submission" date="2021-01" db="EMBL/GenBank/DDBJ databases">
        <title>Genome public.</title>
        <authorList>
            <person name="Liu C."/>
            <person name="Sun Q."/>
        </authorList>
    </citation>
    <scope>NUCLEOTIDE SEQUENCE [LARGE SCALE GENOMIC DNA]</scope>
    <source>
        <strain evidence="3">CGMCC 1.18722</strain>
    </source>
</reference>
<name>A0ABS1QQR1_9GAMM</name>
<evidence type="ECO:0000313" key="2">
    <source>
        <dbReference type="EMBL" id="MBL1376473.1"/>
    </source>
</evidence>
<dbReference type="RefSeq" id="WP_202082436.1">
    <property type="nucleotide sequence ID" value="NZ_JAERTZ010000012.1"/>
</dbReference>
<dbReference type="Proteomes" id="UP000638570">
    <property type="component" value="Unassembled WGS sequence"/>
</dbReference>
<evidence type="ECO:0000313" key="3">
    <source>
        <dbReference type="Proteomes" id="UP000638570"/>
    </source>
</evidence>
<gene>
    <name evidence="2" type="ORF">JKV55_03865</name>
</gene>
<sequence length="55" mass="6067">MIRRSKSAARNQLSPERIRRSVASSSAIETGEPTAAIEARLKSGKRRFPQLTLAD</sequence>
<protein>
    <submittedName>
        <fullName evidence="2">Uncharacterized protein</fullName>
    </submittedName>
</protein>
<proteinExistence type="predicted"/>
<evidence type="ECO:0000256" key="1">
    <source>
        <dbReference type="SAM" id="MobiDB-lite"/>
    </source>
</evidence>
<feature type="region of interest" description="Disordered" evidence="1">
    <location>
        <begin position="1"/>
        <end position="31"/>
    </location>
</feature>
<accession>A0ABS1QQR1</accession>
<organism evidence="2 3">
    <name type="scientific">Zobellella iuensis</name>
    <dbReference type="NCBI Taxonomy" id="2803811"/>
    <lineage>
        <taxon>Bacteria</taxon>
        <taxon>Pseudomonadati</taxon>
        <taxon>Pseudomonadota</taxon>
        <taxon>Gammaproteobacteria</taxon>
        <taxon>Aeromonadales</taxon>
        <taxon>Aeromonadaceae</taxon>
        <taxon>Zobellella</taxon>
    </lineage>
</organism>
<dbReference type="EMBL" id="JAERTZ010000012">
    <property type="protein sequence ID" value="MBL1376473.1"/>
    <property type="molecule type" value="Genomic_DNA"/>
</dbReference>